<evidence type="ECO:0000256" key="1">
    <source>
        <dbReference type="SAM" id="SignalP"/>
    </source>
</evidence>
<dbReference type="PANTHER" id="PTHR14716:SF0">
    <property type="entry name" value="CILIA- AND FLAGELLA-ASSOCIATED PROTEIN 69"/>
    <property type="match status" value="1"/>
</dbReference>
<gene>
    <name evidence="2" type="ORF">TcWFU_003044</name>
</gene>
<dbReference type="Proteomes" id="UP001651158">
    <property type="component" value="Unassembled WGS sequence"/>
</dbReference>
<protein>
    <submittedName>
        <fullName evidence="2">Uncharacterized protein</fullName>
    </submittedName>
</protein>
<dbReference type="InterPro" id="IPR048732">
    <property type="entry name" value="CFA69"/>
</dbReference>
<keyword evidence="3" id="KW-1185">Reference proteome</keyword>
<dbReference type="PANTHER" id="PTHR14716">
    <property type="entry name" value="CILIA- AND FLAGELLA-ASSOCIATED PROTEIN 69"/>
    <property type="match status" value="1"/>
</dbReference>
<accession>A0ABR4Q8N1</accession>
<dbReference type="EMBL" id="JAKROA010000007">
    <property type="protein sequence ID" value="KAL5105728.1"/>
    <property type="molecule type" value="Genomic_DNA"/>
</dbReference>
<name>A0ABR4Q8N1_9CEST</name>
<organism evidence="2 3">
    <name type="scientific">Taenia crassiceps</name>
    <dbReference type="NCBI Taxonomy" id="6207"/>
    <lineage>
        <taxon>Eukaryota</taxon>
        <taxon>Metazoa</taxon>
        <taxon>Spiralia</taxon>
        <taxon>Lophotrochozoa</taxon>
        <taxon>Platyhelminthes</taxon>
        <taxon>Cestoda</taxon>
        <taxon>Eucestoda</taxon>
        <taxon>Cyclophyllidea</taxon>
        <taxon>Taeniidae</taxon>
        <taxon>Taenia</taxon>
    </lineage>
</organism>
<reference evidence="2 3" key="1">
    <citation type="journal article" date="2022" name="Front. Cell. Infect. Microbiol.">
        <title>The Genomes of Two Strains of Taenia crassiceps the Animal Model for the Study of Human Cysticercosis.</title>
        <authorList>
            <person name="Bobes R.J."/>
            <person name="Estrada K."/>
            <person name="Rios-Valencia D.G."/>
            <person name="Calderon-Gallegos A."/>
            <person name="de la Torre P."/>
            <person name="Carrero J.C."/>
            <person name="Sanchez-Flores A."/>
            <person name="Laclette J.P."/>
        </authorList>
    </citation>
    <scope>NUCLEOTIDE SEQUENCE [LARGE SCALE GENOMIC DNA]</scope>
    <source>
        <strain evidence="2">WFUcys</strain>
    </source>
</reference>
<evidence type="ECO:0000313" key="3">
    <source>
        <dbReference type="Proteomes" id="UP001651158"/>
    </source>
</evidence>
<proteinExistence type="predicted"/>
<evidence type="ECO:0000313" key="2">
    <source>
        <dbReference type="EMBL" id="KAL5105728.1"/>
    </source>
</evidence>
<comment type="caution">
    <text evidence="2">The sequence shown here is derived from an EMBL/GenBank/DDBJ whole genome shotgun (WGS) entry which is preliminary data.</text>
</comment>
<feature type="chain" id="PRO_5046028301" evidence="1">
    <location>
        <begin position="21"/>
        <end position="118"/>
    </location>
</feature>
<feature type="signal peptide" evidence="1">
    <location>
        <begin position="1"/>
        <end position="20"/>
    </location>
</feature>
<keyword evidence="1" id="KW-0732">Signal</keyword>
<sequence>MKFQDLSLLIYLLLRVLDFGKDFHLDVDDQVTMADIENFPNTMEDEIVKQIQVDLRRCGVNPIIEDRERLEKTTRTSQIRAEEVTRKKLAIIKAAIEYDTCREAELYVKVSLLHYYDI</sequence>